<proteinExistence type="predicted"/>
<evidence type="ECO:0000313" key="2">
    <source>
        <dbReference type="Proteomes" id="UP001596150"/>
    </source>
</evidence>
<keyword evidence="2" id="KW-1185">Reference proteome</keyword>
<dbReference type="Proteomes" id="UP001596150">
    <property type="component" value="Unassembled WGS sequence"/>
</dbReference>
<dbReference type="RefSeq" id="WP_266343704.1">
    <property type="nucleotide sequence ID" value="NZ_JAPKNH010000003.1"/>
</dbReference>
<evidence type="ECO:0008006" key="3">
    <source>
        <dbReference type="Google" id="ProtNLM"/>
    </source>
</evidence>
<sequence>MRRVDRTLVPAPAVLVGDKSRGGKELAKARIFFEAKAKAEAAGAAAAGALAPATKARKKKEKTFEFSAYSDEAVKYALDKLFFGKCAYCESRYANQAPVDVEHYRPKGRIAGVANHPGYWWLAMVWDNLLPSCIDCNRRRWQDLPKFPVSLAQLLSAPEMQGGKASLGKQDLFPIAGADRATADLPGIDEEPDLVNPCVDDPEEHLVFHIDRGDPVGLVLPAFKDDVPSRRGLTSIHVYGLNRLGLVQERTRILRKLDFLSRLIDEIDKISETLLASRDKKNKTMGARLDLLVNQILDEIRAMAEPDQPYSSLVKAWSKTLKPTEGDET</sequence>
<name>A0ABW0PZR1_9HYPH</name>
<protein>
    <recommendedName>
        <fullName evidence="3">Endonuclease</fullName>
    </recommendedName>
</protein>
<dbReference type="CDD" id="cd00085">
    <property type="entry name" value="HNHc"/>
    <property type="match status" value="1"/>
</dbReference>
<organism evidence="1 2">
    <name type="scientific">Kaistia terrae</name>
    <dbReference type="NCBI Taxonomy" id="537017"/>
    <lineage>
        <taxon>Bacteria</taxon>
        <taxon>Pseudomonadati</taxon>
        <taxon>Pseudomonadota</taxon>
        <taxon>Alphaproteobacteria</taxon>
        <taxon>Hyphomicrobiales</taxon>
        <taxon>Kaistiaceae</taxon>
        <taxon>Kaistia</taxon>
    </lineage>
</organism>
<evidence type="ECO:0000313" key="1">
    <source>
        <dbReference type="EMBL" id="MFC5518121.1"/>
    </source>
</evidence>
<dbReference type="InterPro" id="IPR003615">
    <property type="entry name" value="HNH_nuc"/>
</dbReference>
<gene>
    <name evidence="1" type="ORF">ACFPP9_20245</name>
</gene>
<dbReference type="EMBL" id="JBHSML010000013">
    <property type="protein sequence ID" value="MFC5518121.1"/>
    <property type="molecule type" value="Genomic_DNA"/>
</dbReference>
<dbReference type="Gene3D" id="1.10.30.50">
    <property type="match status" value="1"/>
</dbReference>
<accession>A0ABW0PZR1</accession>
<reference evidence="2" key="1">
    <citation type="journal article" date="2019" name="Int. J. Syst. Evol. Microbiol.">
        <title>The Global Catalogue of Microorganisms (GCM) 10K type strain sequencing project: providing services to taxonomists for standard genome sequencing and annotation.</title>
        <authorList>
            <consortium name="The Broad Institute Genomics Platform"/>
            <consortium name="The Broad Institute Genome Sequencing Center for Infectious Disease"/>
            <person name="Wu L."/>
            <person name="Ma J."/>
        </authorList>
    </citation>
    <scope>NUCLEOTIDE SEQUENCE [LARGE SCALE GENOMIC DNA]</scope>
    <source>
        <strain evidence="2">KACC 12633</strain>
    </source>
</reference>
<comment type="caution">
    <text evidence="1">The sequence shown here is derived from an EMBL/GenBank/DDBJ whole genome shotgun (WGS) entry which is preliminary data.</text>
</comment>